<evidence type="ECO:0000313" key="2">
    <source>
        <dbReference type="Proteomes" id="UP000292665"/>
    </source>
</evidence>
<organism evidence="1 2">
    <name type="scientific">[Ruminococcus] torques</name>
    <dbReference type="NCBI Taxonomy" id="33039"/>
    <lineage>
        <taxon>Bacteria</taxon>
        <taxon>Bacillati</taxon>
        <taxon>Bacillota</taxon>
        <taxon>Clostridia</taxon>
        <taxon>Lachnospirales</taxon>
        <taxon>Lachnospiraceae</taxon>
        <taxon>Mediterraneibacter</taxon>
    </lineage>
</organism>
<evidence type="ECO:0000313" key="1">
    <source>
        <dbReference type="EMBL" id="RYS76830.1"/>
    </source>
</evidence>
<comment type="caution">
    <text evidence="1">The sequence shown here is derived from an EMBL/GenBank/DDBJ whole genome shotgun (WGS) entry which is preliminary data.</text>
</comment>
<proteinExistence type="predicted"/>
<protein>
    <submittedName>
        <fullName evidence="1">Uncharacterized protein</fullName>
    </submittedName>
</protein>
<reference evidence="1 2" key="1">
    <citation type="journal article" date="2019" name="Science, e1252229">
        <title>Invertible promoters mediate bacterial phase variation, antibiotic resistance, and host adaptation in the gut.</title>
        <authorList>
            <person name="Jiang X."/>
            <person name="Hall A.B."/>
            <person name="Arthur T.D."/>
            <person name="Plichta D.R."/>
            <person name="Covington C.T."/>
            <person name="Poyet M."/>
            <person name="Crothers J."/>
            <person name="Moses P.L."/>
            <person name="Tolonen A.C."/>
            <person name="Vlamakis H."/>
            <person name="Alm E.J."/>
            <person name="Xavier R.J."/>
        </authorList>
    </citation>
    <scope>NUCLEOTIDE SEQUENCE [LARGE SCALE GENOMIC DNA]</scope>
    <source>
        <strain evidence="2">aa_0143</strain>
    </source>
</reference>
<name>A0A414U3T9_9FIRM</name>
<dbReference type="AlphaFoldDB" id="A0A414U3T9"/>
<dbReference type="Proteomes" id="UP000292665">
    <property type="component" value="Unassembled WGS sequence"/>
</dbReference>
<accession>A0A414U3T9</accession>
<gene>
    <name evidence="1" type="ORF">EAI93_12925</name>
</gene>
<sequence>MQYVRQAATGSGDTEQKVFEVKGCATGCGNLCNLVVWRKCSKAGAFPALWWLSGTVYSGECLKVSEKCRM</sequence>
<dbReference type="EMBL" id="RCYR01000041">
    <property type="protein sequence ID" value="RYS76830.1"/>
    <property type="molecule type" value="Genomic_DNA"/>
</dbReference>